<dbReference type="AlphaFoldDB" id="F3KL96"/>
<evidence type="ECO:0000313" key="14">
    <source>
        <dbReference type="EMBL" id="EGG41865.1"/>
    </source>
</evidence>
<comment type="caution">
    <text evidence="14">The sequence shown here is derived from an EMBL/GenBank/DDBJ whole genome shotgun (WGS) entry which is preliminary data.</text>
</comment>
<evidence type="ECO:0000256" key="7">
    <source>
        <dbReference type="ARBA" id="ARBA00023002"/>
    </source>
</evidence>
<dbReference type="PRINTS" id="PR00695">
    <property type="entry name" value="CUNO2RDTASE"/>
</dbReference>
<evidence type="ECO:0000256" key="3">
    <source>
        <dbReference type="ARBA" id="ARBA00011882"/>
    </source>
</evidence>
<keyword evidence="8 10" id="KW-0186">Copper</keyword>
<feature type="domain" description="Plastocyanin-like" evidence="12">
    <location>
        <begin position="197"/>
        <end position="282"/>
    </location>
</feature>
<dbReference type="CDD" id="cd11024">
    <property type="entry name" value="CuRO_1_2DMCO_NIR_like"/>
    <property type="match status" value="1"/>
</dbReference>
<feature type="domain" description="Plastocyanin-like" evidence="13">
    <location>
        <begin position="56"/>
        <end position="166"/>
    </location>
</feature>
<dbReference type="PATRIC" id="fig|886738.10.peg.1399"/>
<dbReference type="SUPFAM" id="SSF49503">
    <property type="entry name" value="Cupredoxins"/>
    <property type="match status" value="3"/>
</dbReference>
<dbReference type="Gene3D" id="2.60.40.420">
    <property type="entry name" value="Cupredoxins - blue copper proteins"/>
    <property type="match status" value="3"/>
</dbReference>
<dbReference type="EC" id="1.7.2.1" evidence="3"/>
<accession>F3KL96</accession>
<dbReference type="EMBL" id="AEGP01000045">
    <property type="protein sequence ID" value="EGG41865.1"/>
    <property type="molecule type" value="Genomic_DNA"/>
</dbReference>
<sequence length="452" mass="50520">MIHLVDRTIVMVIAVVCFGVALGIVFLGIDTPLQSFGENPSVHNLPTTRTFTVIAQDTTLEIAPGVRVEAWTYNGTIPGPTLRATEGDRVIINFINNGKLPHTMHFHGDHNEKNDGVFQEVLPGESYTYDFIAEPAGVFMYHCHVMPVSAHVRNGLYGAFIVDPKEGVEPAREYVLVKGEYDLEDQETWTPDYVFFNGYADQYWSNPLPAKTNELVRLYYVDMGAIPAYGFHIHGTIFDTIISGIWENKPVKTQTWEVGPGNAAIFEAKWKEPGRYLFHLHGVPEEKGTMSYFDVQDASPNAVDGVDIAKTKSIYMWDWQKQILSNLQQSDTNAKITKTASVSSGHEQHSVLSQIPSESQIVETTLCDIEKGSAVKSSNKSFYPQITQIKSGDTVSWTNSDISVHTVTSSNDLFDSGMMMPGDTFEQKFEDVGLFEYYCMLHPWMTGTIKSV</sequence>
<reference evidence="14" key="1">
    <citation type="journal article" date="2011" name="PLoS ONE">
        <title>Genome of a low-salinity ammonia-oxidizing archaeon determined by single-cell and metagenomic analysis.</title>
        <authorList>
            <person name="Blainey P.C."/>
            <person name="Mosier A.C."/>
            <person name="Potanina A."/>
            <person name="Francis C.A."/>
            <person name="Quake S.R."/>
        </authorList>
    </citation>
    <scope>NUCLEOTIDE SEQUENCE [LARGE SCALE GENOMIC DNA]</scope>
    <source>
        <strain evidence="14">SFB1</strain>
    </source>
</reference>
<organism evidence="14">
    <name type="scientific">Candidatus Nitrosarchaeum limnium SFB1</name>
    <dbReference type="NCBI Taxonomy" id="886738"/>
    <lineage>
        <taxon>Archaea</taxon>
        <taxon>Nitrososphaerota</taxon>
        <taxon>Nitrososphaeria</taxon>
        <taxon>Nitrosopumilales</taxon>
        <taxon>Nitrosopumilaceae</taxon>
        <taxon>Nitrosarchaeum</taxon>
    </lineage>
</organism>
<dbReference type="STRING" id="886738.Nlim_1275"/>
<keyword evidence="6" id="KW-0677">Repeat</keyword>
<evidence type="ECO:0000256" key="10">
    <source>
        <dbReference type="PIRSR" id="PIRSR601287-1"/>
    </source>
</evidence>
<evidence type="ECO:0000256" key="8">
    <source>
        <dbReference type="ARBA" id="ARBA00023008"/>
    </source>
</evidence>
<dbReference type="Proteomes" id="UP000004348">
    <property type="component" value="Chromosome"/>
</dbReference>
<feature type="transmembrane region" description="Helical" evidence="11">
    <location>
        <begin position="9"/>
        <end position="29"/>
    </location>
</feature>
<evidence type="ECO:0000259" key="12">
    <source>
        <dbReference type="Pfam" id="PF07731"/>
    </source>
</evidence>
<feature type="binding site" description="type 1 copper site" evidence="10">
    <location>
        <position position="142"/>
    </location>
    <ligand>
        <name>Cu cation</name>
        <dbReference type="ChEBI" id="CHEBI:23378"/>
        <label>1</label>
    </ligand>
</feature>
<feature type="binding site" description="type 1 copper site" evidence="10">
    <location>
        <position position="143"/>
    </location>
    <ligand>
        <name>Cu cation</name>
        <dbReference type="ChEBI" id="CHEBI:23378"/>
        <label>1</label>
    </ligand>
</feature>
<evidence type="ECO:0000256" key="2">
    <source>
        <dbReference type="ARBA" id="ARBA00011233"/>
    </source>
</evidence>
<feature type="binding site" description="type 1 copper site" evidence="10">
    <location>
        <position position="151"/>
    </location>
    <ligand>
        <name>Cu cation</name>
        <dbReference type="ChEBI" id="CHEBI:23378"/>
        <label>1</label>
    </ligand>
</feature>
<dbReference type="InterPro" id="IPR011707">
    <property type="entry name" value="Cu-oxidase-like_N"/>
</dbReference>
<dbReference type="InterPro" id="IPR011706">
    <property type="entry name" value="Cu-oxidase_C"/>
</dbReference>
<comment type="cofactor">
    <cofactor evidence="10">
        <name>Cu(2+)</name>
        <dbReference type="ChEBI" id="CHEBI:29036"/>
    </cofactor>
</comment>
<keyword evidence="11" id="KW-0472">Membrane</keyword>
<evidence type="ECO:0000256" key="4">
    <source>
        <dbReference type="ARBA" id="ARBA00017290"/>
    </source>
</evidence>
<evidence type="ECO:0000256" key="11">
    <source>
        <dbReference type="SAM" id="Phobius"/>
    </source>
</evidence>
<keyword evidence="11" id="KW-1133">Transmembrane helix</keyword>
<proteinExistence type="predicted"/>
<feature type="binding site" description="type 1 copper site" evidence="10">
    <location>
        <position position="281"/>
    </location>
    <ligand>
        <name>Cu cation</name>
        <dbReference type="ChEBI" id="CHEBI:23378"/>
        <label>1</label>
    </ligand>
</feature>
<comment type="catalytic activity">
    <reaction evidence="9">
        <text>nitric oxide + Fe(III)-[cytochrome c] + H2O = Fe(II)-[cytochrome c] + nitrite + 2 H(+)</text>
        <dbReference type="Rhea" id="RHEA:15233"/>
        <dbReference type="Rhea" id="RHEA-COMP:10350"/>
        <dbReference type="Rhea" id="RHEA-COMP:14399"/>
        <dbReference type="ChEBI" id="CHEBI:15377"/>
        <dbReference type="ChEBI" id="CHEBI:15378"/>
        <dbReference type="ChEBI" id="CHEBI:16301"/>
        <dbReference type="ChEBI" id="CHEBI:16480"/>
        <dbReference type="ChEBI" id="CHEBI:29033"/>
        <dbReference type="ChEBI" id="CHEBI:29034"/>
        <dbReference type="EC" id="1.7.2.1"/>
    </reaction>
</comment>
<dbReference type="InterPro" id="IPR001287">
    <property type="entry name" value="NO2-reductase_Cu"/>
</dbReference>
<evidence type="ECO:0000256" key="1">
    <source>
        <dbReference type="ARBA" id="ARBA00001960"/>
    </source>
</evidence>
<dbReference type="GO" id="GO:0005507">
    <property type="term" value="F:copper ion binding"/>
    <property type="evidence" value="ECO:0007669"/>
    <property type="project" value="InterPro"/>
</dbReference>
<dbReference type="Pfam" id="PF07732">
    <property type="entry name" value="Cu-oxidase_3"/>
    <property type="match status" value="1"/>
</dbReference>
<dbReference type="InterPro" id="IPR052721">
    <property type="entry name" value="ET_Amicyanin"/>
</dbReference>
<dbReference type="PANTHER" id="PTHR36507">
    <property type="entry name" value="BLL1555 PROTEIN"/>
    <property type="match status" value="1"/>
</dbReference>
<evidence type="ECO:0000259" key="13">
    <source>
        <dbReference type="Pfam" id="PF07732"/>
    </source>
</evidence>
<dbReference type="GO" id="GO:0050421">
    <property type="term" value="F:nitrite reductase (NO-forming) activity"/>
    <property type="evidence" value="ECO:0007669"/>
    <property type="project" value="UniProtKB-EC"/>
</dbReference>
<name>F3KL96_9ARCH</name>
<keyword evidence="5 10" id="KW-0479">Metal-binding</keyword>
<feature type="binding site" description="type 1 copper site" evidence="10">
    <location>
        <position position="102"/>
    </location>
    <ligand>
        <name>Cu cation</name>
        <dbReference type="ChEBI" id="CHEBI:23378"/>
        <label>1</label>
    </ligand>
</feature>
<dbReference type="InterPro" id="IPR008972">
    <property type="entry name" value="Cupredoxin"/>
</dbReference>
<dbReference type="PANTHER" id="PTHR36507:SF1">
    <property type="entry name" value="BLL1555 PROTEIN"/>
    <property type="match status" value="1"/>
</dbReference>
<keyword evidence="7" id="KW-0560">Oxidoreductase</keyword>
<dbReference type="HOGENOM" id="CLU_032707_0_0_2"/>
<dbReference type="Pfam" id="PF07731">
    <property type="entry name" value="Cu-oxidase_2"/>
    <property type="match status" value="1"/>
</dbReference>
<keyword evidence="11" id="KW-0812">Transmembrane</keyword>
<comment type="cofactor">
    <cofactor evidence="1 10">
        <name>Cu(+)</name>
        <dbReference type="ChEBI" id="CHEBI:49552"/>
    </cofactor>
</comment>
<evidence type="ECO:0000256" key="5">
    <source>
        <dbReference type="ARBA" id="ARBA00022723"/>
    </source>
</evidence>
<feature type="binding site" description="type 1 copper site" evidence="10">
    <location>
        <position position="107"/>
    </location>
    <ligand>
        <name>Cu cation</name>
        <dbReference type="ChEBI" id="CHEBI:23378"/>
        <label>1</label>
    </ligand>
</feature>
<gene>
    <name evidence="14" type="ORF">Nlim_1275</name>
</gene>
<protein>
    <recommendedName>
        <fullName evidence="4">Copper-containing nitrite reductase</fullName>
        <ecNumber evidence="3">1.7.2.1</ecNumber>
    </recommendedName>
</protein>
<evidence type="ECO:0000256" key="9">
    <source>
        <dbReference type="ARBA" id="ARBA00049340"/>
    </source>
</evidence>
<evidence type="ECO:0000256" key="6">
    <source>
        <dbReference type="ARBA" id="ARBA00022737"/>
    </source>
</evidence>
<comment type="subunit">
    <text evidence="2">Homotrimer.</text>
</comment>